<dbReference type="PANTHER" id="PTHR32472">
    <property type="entry name" value="DNA REPAIR PROTEIN RADA"/>
    <property type="match status" value="1"/>
</dbReference>
<evidence type="ECO:0000256" key="5">
    <source>
        <dbReference type="ARBA" id="ARBA00022801"/>
    </source>
</evidence>
<dbReference type="GO" id="GO:0004176">
    <property type="term" value="F:ATP-dependent peptidase activity"/>
    <property type="evidence" value="ECO:0007669"/>
    <property type="project" value="InterPro"/>
</dbReference>
<evidence type="ECO:0000256" key="6">
    <source>
        <dbReference type="ARBA" id="ARBA00022833"/>
    </source>
</evidence>
<dbReference type="RefSeq" id="WP_132871346.1">
    <property type="nucleotide sequence ID" value="NZ_JAJUHT010000002.1"/>
</dbReference>
<keyword evidence="8 11" id="KW-0346">Stress response</keyword>
<dbReference type="Gene3D" id="3.30.230.10">
    <property type="match status" value="1"/>
</dbReference>
<dbReference type="PRINTS" id="PR01874">
    <property type="entry name" value="DNAREPAIRADA"/>
</dbReference>
<dbReference type="InterPro" id="IPR008269">
    <property type="entry name" value="Lon_proteolytic"/>
</dbReference>
<dbReference type="PROSITE" id="PS50162">
    <property type="entry name" value="RECA_2"/>
    <property type="match status" value="1"/>
</dbReference>
<feature type="binding site" evidence="11">
    <location>
        <begin position="95"/>
        <end position="102"/>
    </location>
    <ligand>
        <name>ATP</name>
        <dbReference type="ChEBI" id="CHEBI:30616"/>
    </ligand>
</feature>
<dbReference type="GO" id="GO:0005829">
    <property type="term" value="C:cytosol"/>
    <property type="evidence" value="ECO:0007669"/>
    <property type="project" value="TreeGrafter"/>
</dbReference>
<feature type="short sequence motif" description="RadA KNRFG motif" evidence="11">
    <location>
        <begin position="252"/>
        <end position="256"/>
    </location>
</feature>
<evidence type="ECO:0000256" key="12">
    <source>
        <dbReference type="NCBIfam" id="TIGR00416"/>
    </source>
</evidence>
<dbReference type="SUPFAM" id="SSF54211">
    <property type="entry name" value="Ribosomal protein S5 domain 2-like"/>
    <property type="match status" value="1"/>
</dbReference>
<dbReference type="GO" id="GO:0140664">
    <property type="term" value="F:ATP-dependent DNA damage sensor activity"/>
    <property type="evidence" value="ECO:0007669"/>
    <property type="project" value="InterPro"/>
</dbReference>
<dbReference type="PANTHER" id="PTHR32472:SF10">
    <property type="entry name" value="DNA REPAIR PROTEIN RADA-LIKE PROTEIN"/>
    <property type="match status" value="1"/>
</dbReference>
<keyword evidence="10 11" id="KW-0234">DNA repair</keyword>
<dbReference type="FunFam" id="3.40.50.300:FF:000050">
    <property type="entry name" value="DNA repair protein RadA"/>
    <property type="match status" value="1"/>
</dbReference>
<dbReference type="GO" id="GO:0006508">
    <property type="term" value="P:proteolysis"/>
    <property type="evidence" value="ECO:0007669"/>
    <property type="project" value="InterPro"/>
</dbReference>
<dbReference type="HAMAP" id="MF_01498">
    <property type="entry name" value="RadA_bact"/>
    <property type="match status" value="1"/>
</dbReference>
<dbReference type="InterPro" id="IPR041166">
    <property type="entry name" value="Rubredoxin_2"/>
</dbReference>
<dbReference type="CDD" id="cd01121">
    <property type="entry name" value="RadA_SMS_N"/>
    <property type="match status" value="1"/>
</dbReference>
<dbReference type="GO" id="GO:0004252">
    <property type="term" value="F:serine-type endopeptidase activity"/>
    <property type="evidence" value="ECO:0007669"/>
    <property type="project" value="InterPro"/>
</dbReference>
<comment type="function">
    <text evidence="11">Plays a role in repairing double-strand DNA breaks, probably involving stabilizing or processing branched DNA or blocked replication forks.</text>
</comment>
<keyword evidence="9 11" id="KW-0238">DNA-binding</keyword>
<keyword evidence="2 11" id="KW-0547">Nucleotide-binding</keyword>
<dbReference type="SUPFAM" id="SSF52540">
    <property type="entry name" value="P-loop containing nucleoside triphosphate hydrolases"/>
    <property type="match status" value="1"/>
</dbReference>
<evidence type="ECO:0000256" key="10">
    <source>
        <dbReference type="ARBA" id="ARBA00023204"/>
    </source>
</evidence>
<comment type="similarity">
    <text evidence="11 13">Belongs to the RecA family. RadA subfamily.</text>
</comment>
<evidence type="ECO:0000256" key="11">
    <source>
        <dbReference type="HAMAP-Rule" id="MF_01498"/>
    </source>
</evidence>
<comment type="function">
    <text evidence="13">DNA-dependent ATPase involved in processing of recombination intermediates, plays a role in repairing DNA breaks. Stimulates the branch migration of RecA-mediated strand transfer reactions, allowing the 3' invading strand to extend heteroduplex DNA faster. Binds ssDNA in the presence of ADP but not other nucleotides, has ATPase activity that is stimulated by ssDNA and various branched DNA structures, but inhibited by SSB. Does not have RecA's homology-searching function.</text>
</comment>
<evidence type="ECO:0000259" key="14">
    <source>
        <dbReference type="PROSITE" id="PS50162"/>
    </source>
</evidence>
<evidence type="ECO:0000313" key="15">
    <source>
        <dbReference type="EMBL" id="TCK61781.1"/>
    </source>
</evidence>
<dbReference type="InterPro" id="IPR004504">
    <property type="entry name" value="DNA_repair_RadA"/>
</dbReference>
<evidence type="ECO:0000256" key="4">
    <source>
        <dbReference type="ARBA" id="ARBA00022771"/>
    </source>
</evidence>
<evidence type="ECO:0000256" key="3">
    <source>
        <dbReference type="ARBA" id="ARBA00022763"/>
    </source>
</evidence>
<accession>A0A4V2PS88</accession>
<dbReference type="InterPro" id="IPR020588">
    <property type="entry name" value="RecA_ATP-bd"/>
</dbReference>
<keyword evidence="3 11" id="KW-0227">DNA damage</keyword>
<evidence type="ECO:0000313" key="16">
    <source>
        <dbReference type="Proteomes" id="UP000294614"/>
    </source>
</evidence>
<dbReference type="Pfam" id="PF13481">
    <property type="entry name" value="AAA_25"/>
    <property type="match status" value="1"/>
</dbReference>
<evidence type="ECO:0000256" key="1">
    <source>
        <dbReference type="ARBA" id="ARBA00022723"/>
    </source>
</evidence>
<reference evidence="15 16" key="1">
    <citation type="submission" date="2019-03" db="EMBL/GenBank/DDBJ databases">
        <title>Genomic Encyclopedia of Type Strains, Phase IV (KMG-IV): sequencing the most valuable type-strain genomes for metagenomic binning, comparative biology and taxonomic classification.</title>
        <authorList>
            <person name="Goeker M."/>
        </authorList>
    </citation>
    <scope>NUCLEOTIDE SEQUENCE [LARGE SCALE GENOMIC DNA]</scope>
    <source>
        <strain evidence="15 16">DSM 24984</strain>
    </source>
</reference>
<comment type="caution">
    <text evidence="15">The sequence shown here is derived from an EMBL/GenBank/DDBJ whole genome shotgun (WGS) entry which is preliminary data.</text>
</comment>
<dbReference type="Pfam" id="PF18073">
    <property type="entry name" value="Zn_ribbon_LapB"/>
    <property type="match status" value="1"/>
</dbReference>
<feature type="region of interest" description="Lon-protease-like" evidence="11">
    <location>
        <begin position="349"/>
        <end position="446"/>
    </location>
</feature>
<dbReference type="GO" id="GO:0000725">
    <property type="term" value="P:recombinational repair"/>
    <property type="evidence" value="ECO:0007669"/>
    <property type="project" value="UniProtKB-UniRule"/>
</dbReference>
<proteinExistence type="inferred from homology"/>
<dbReference type="NCBIfam" id="TIGR00416">
    <property type="entry name" value="sms"/>
    <property type="match status" value="1"/>
</dbReference>
<dbReference type="InterPro" id="IPR003593">
    <property type="entry name" value="AAA+_ATPase"/>
</dbReference>
<dbReference type="OrthoDB" id="9803906at2"/>
<keyword evidence="6 13" id="KW-0862">Zinc</keyword>
<dbReference type="EMBL" id="SMGG01000003">
    <property type="protein sequence ID" value="TCK61781.1"/>
    <property type="molecule type" value="Genomic_DNA"/>
</dbReference>
<comment type="domain">
    <text evidence="11">The middle region has homology to RecA with ATPase motifs including the RadA KNRFG motif, while the C-terminus is homologous to Lon protease.</text>
</comment>
<evidence type="ECO:0000256" key="13">
    <source>
        <dbReference type="RuleBase" id="RU003555"/>
    </source>
</evidence>
<dbReference type="Gene3D" id="3.40.50.300">
    <property type="entry name" value="P-loop containing nucleotide triphosphate hydrolases"/>
    <property type="match status" value="1"/>
</dbReference>
<keyword evidence="16" id="KW-1185">Reference proteome</keyword>
<sequence length="446" mass="48264">MAKKKSRYVCQSCGYVSPGWIGKCPECSSWSSFVEEVEESAPSAGGKKIHEPNVSAVNLREVRGLETERTKTGIGELDQVLGGGLVKGSVILVGGEPGIGKSTIMLQSAGILSGGRGRVLYVSGEESAAQIKLRAERLGIGTADISILPTNSLEDVLSALDKERFDYVVMDSIQTVSSAELNSAAGTVGQVRHVTYRLVEVAKGRAITVLIVGQVTKDGYIAGPKLLEHLVDTVLYFEGDYSRGLRILRSVKNRFGPTDEVGIFEMSDKGLIELKNYSFADDADRSVSGRVNVPVIEGTRAFLVEVQALVAPTFYQFPKRNAMGIDLNRMNMLLAVLDKKGGLNLAGSDVYINVAGGMKITETSADLALCAAMVSSYRERAIAPETTFIGEVGLTGTVRPVSNMKSRVAECYKMGIRKFYLPEKVEFDKKIEIVLTKDISSFLDMF</sequence>
<dbReference type="Pfam" id="PF05362">
    <property type="entry name" value="Lon_C"/>
    <property type="match status" value="1"/>
</dbReference>
<evidence type="ECO:0000256" key="8">
    <source>
        <dbReference type="ARBA" id="ARBA00023016"/>
    </source>
</evidence>
<organism evidence="15 16">
    <name type="scientific">Seleniivibrio woodruffii</name>
    <dbReference type="NCBI Taxonomy" id="1078050"/>
    <lineage>
        <taxon>Bacteria</taxon>
        <taxon>Pseudomonadati</taxon>
        <taxon>Deferribacterota</taxon>
        <taxon>Deferribacteres</taxon>
        <taxon>Deferribacterales</taxon>
        <taxon>Geovibrionaceae</taxon>
        <taxon>Seleniivibrio</taxon>
    </lineage>
</organism>
<keyword evidence="5" id="KW-0378">Hydrolase</keyword>
<keyword evidence="1 11" id="KW-0479">Metal-binding</keyword>
<name>A0A4V2PS88_9BACT</name>
<dbReference type="GO" id="GO:0008270">
    <property type="term" value="F:zinc ion binding"/>
    <property type="evidence" value="ECO:0007669"/>
    <property type="project" value="UniProtKB-KW"/>
</dbReference>
<protein>
    <recommendedName>
        <fullName evidence="11 12">DNA repair protein RadA</fullName>
    </recommendedName>
</protein>
<dbReference type="SMART" id="SM00382">
    <property type="entry name" value="AAA"/>
    <property type="match status" value="1"/>
</dbReference>
<dbReference type="InterPro" id="IPR014721">
    <property type="entry name" value="Ribsml_uS5_D2-typ_fold_subgr"/>
</dbReference>
<dbReference type="InterPro" id="IPR020568">
    <property type="entry name" value="Ribosomal_Su5_D2-typ_SF"/>
</dbReference>
<dbReference type="AlphaFoldDB" id="A0A4V2PS88"/>
<dbReference type="Proteomes" id="UP000294614">
    <property type="component" value="Unassembled WGS sequence"/>
</dbReference>
<evidence type="ECO:0000256" key="9">
    <source>
        <dbReference type="ARBA" id="ARBA00023125"/>
    </source>
</evidence>
<dbReference type="InterPro" id="IPR027417">
    <property type="entry name" value="P-loop_NTPase"/>
</dbReference>
<keyword evidence="7 11" id="KW-0067">ATP-binding</keyword>
<keyword evidence="4 13" id="KW-0863">Zinc-finger</keyword>
<dbReference type="GO" id="GO:0003684">
    <property type="term" value="F:damaged DNA binding"/>
    <property type="evidence" value="ECO:0007669"/>
    <property type="project" value="InterPro"/>
</dbReference>
<evidence type="ECO:0000256" key="7">
    <source>
        <dbReference type="ARBA" id="ARBA00022840"/>
    </source>
</evidence>
<gene>
    <name evidence="11" type="primary">radA</name>
    <name evidence="15" type="ORF">C8D98_0287</name>
</gene>
<dbReference type="GO" id="GO:0005524">
    <property type="term" value="F:ATP binding"/>
    <property type="evidence" value="ECO:0007669"/>
    <property type="project" value="UniProtKB-UniRule"/>
</dbReference>
<evidence type="ECO:0000256" key="2">
    <source>
        <dbReference type="ARBA" id="ARBA00022741"/>
    </source>
</evidence>
<feature type="domain" description="RecA family profile 1" evidence="14">
    <location>
        <begin position="66"/>
        <end position="215"/>
    </location>
</feature>